<gene>
    <name evidence="2" type="ORF">MVEN_00808600</name>
</gene>
<dbReference type="EMBL" id="JACAZI010000005">
    <property type="protein sequence ID" value="KAF7360766.1"/>
    <property type="molecule type" value="Genomic_DNA"/>
</dbReference>
<protein>
    <submittedName>
        <fullName evidence="2">Uncharacterized protein</fullName>
    </submittedName>
</protein>
<keyword evidence="3" id="KW-1185">Reference proteome</keyword>
<sequence>MPATMIMYSGQQGHKASSAPDSSSVWFPLQDASESSNVTISPEPRDHASFRAPSKSGNASRPSSRSTTSAPGSRNLTHLDLVNTRISMVMLGPIAHVERLESVTLHGTFEDLAGRAWSLAWIIIAHFTDQTASALVDAIPRPIAALHLTTVVSDQALNEYVSRFAPFPSLAFLRLRNTTKHRPKPNLMSEKDLQVQTDLWASSARSVATALPTLDFVGWHGEHYVVVRSGGGDVWSKSGEGSVELKELLCRRHLDWEGRRPGRGRTRRGWRGKTSRWIMGCRRGRREEGVDDGDDYWIYTDQCIGYLSFCWFCLCSDLRHDICTYIFLNLMSTTLKLLPQVFYLSLS</sequence>
<proteinExistence type="predicted"/>
<dbReference type="AlphaFoldDB" id="A0A8H6YL87"/>
<reference evidence="2" key="1">
    <citation type="submission" date="2020-05" db="EMBL/GenBank/DDBJ databases">
        <title>Mycena genomes resolve the evolution of fungal bioluminescence.</title>
        <authorList>
            <person name="Tsai I.J."/>
        </authorList>
    </citation>
    <scope>NUCLEOTIDE SEQUENCE</scope>
    <source>
        <strain evidence="2">CCC161011</strain>
    </source>
</reference>
<feature type="region of interest" description="Disordered" evidence="1">
    <location>
        <begin position="1"/>
        <end position="75"/>
    </location>
</feature>
<evidence type="ECO:0000313" key="3">
    <source>
        <dbReference type="Proteomes" id="UP000620124"/>
    </source>
</evidence>
<feature type="compositionally biased region" description="Low complexity" evidence="1">
    <location>
        <begin position="59"/>
        <end position="71"/>
    </location>
</feature>
<organism evidence="2 3">
    <name type="scientific">Mycena venus</name>
    <dbReference type="NCBI Taxonomy" id="2733690"/>
    <lineage>
        <taxon>Eukaryota</taxon>
        <taxon>Fungi</taxon>
        <taxon>Dikarya</taxon>
        <taxon>Basidiomycota</taxon>
        <taxon>Agaricomycotina</taxon>
        <taxon>Agaricomycetes</taxon>
        <taxon>Agaricomycetidae</taxon>
        <taxon>Agaricales</taxon>
        <taxon>Marasmiineae</taxon>
        <taxon>Mycenaceae</taxon>
        <taxon>Mycena</taxon>
    </lineage>
</organism>
<dbReference type="OrthoDB" id="3216017at2759"/>
<dbReference type="Proteomes" id="UP000620124">
    <property type="component" value="Unassembled WGS sequence"/>
</dbReference>
<feature type="compositionally biased region" description="Polar residues" evidence="1">
    <location>
        <begin position="9"/>
        <end position="25"/>
    </location>
</feature>
<name>A0A8H6YL87_9AGAR</name>
<comment type="caution">
    <text evidence="2">The sequence shown here is derived from an EMBL/GenBank/DDBJ whole genome shotgun (WGS) entry which is preliminary data.</text>
</comment>
<accession>A0A8H6YL87</accession>
<evidence type="ECO:0000313" key="2">
    <source>
        <dbReference type="EMBL" id="KAF7360766.1"/>
    </source>
</evidence>
<evidence type="ECO:0000256" key="1">
    <source>
        <dbReference type="SAM" id="MobiDB-lite"/>
    </source>
</evidence>